<feature type="region of interest" description="Disordered" evidence="1">
    <location>
        <begin position="1"/>
        <end position="24"/>
    </location>
</feature>
<comment type="caution">
    <text evidence="2">The sequence shown here is derived from an EMBL/GenBank/DDBJ whole genome shotgun (WGS) entry which is preliminary data.</text>
</comment>
<dbReference type="Proteomes" id="UP001222027">
    <property type="component" value="Unassembled WGS sequence"/>
</dbReference>
<proteinExistence type="predicted"/>
<dbReference type="AlphaFoldDB" id="A0AAV8Q305"/>
<gene>
    <name evidence="2" type="ORF">OPV22_027145</name>
</gene>
<evidence type="ECO:0000256" key="1">
    <source>
        <dbReference type="SAM" id="MobiDB-lite"/>
    </source>
</evidence>
<evidence type="ECO:0000313" key="2">
    <source>
        <dbReference type="EMBL" id="KAJ8464593.1"/>
    </source>
</evidence>
<keyword evidence="3" id="KW-1185">Reference proteome</keyword>
<reference evidence="2 3" key="1">
    <citation type="submission" date="2022-12" db="EMBL/GenBank/DDBJ databases">
        <title>Chromosome-scale assembly of the Ensete ventricosum genome.</title>
        <authorList>
            <person name="Dussert Y."/>
            <person name="Stocks J."/>
            <person name="Wendawek A."/>
            <person name="Woldeyes F."/>
            <person name="Nichols R.A."/>
            <person name="Borrell J.S."/>
        </authorList>
    </citation>
    <scope>NUCLEOTIDE SEQUENCE [LARGE SCALE GENOMIC DNA]</scope>
    <source>
        <strain evidence="3">cv. Maze</strain>
        <tissue evidence="2">Seeds</tissue>
    </source>
</reference>
<sequence length="119" mass="13136">MKAEDEDLSTEAVPPANGSGAEVKEWPGWPGYNVFRLIVSLLKAKSIIGRKGGSLLRSSARRQGLAWIIDGPIGVHRIPIIRTVNQQVTELMLWKYKKETKVQKGLLFVVSVEGAVLEI</sequence>
<organism evidence="2 3">
    <name type="scientific">Ensete ventricosum</name>
    <name type="common">Abyssinian banana</name>
    <name type="synonym">Musa ensete</name>
    <dbReference type="NCBI Taxonomy" id="4639"/>
    <lineage>
        <taxon>Eukaryota</taxon>
        <taxon>Viridiplantae</taxon>
        <taxon>Streptophyta</taxon>
        <taxon>Embryophyta</taxon>
        <taxon>Tracheophyta</taxon>
        <taxon>Spermatophyta</taxon>
        <taxon>Magnoliopsida</taxon>
        <taxon>Liliopsida</taxon>
        <taxon>Zingiberales</taxon>
        <taxon>Musaceae</taxon>
        <taxon>Ensete</taxon>
    </lineage>
</organism>
<evidence type="ECO:0000313" key="3">
    <source>
        <dbReference type="Proteomes" id="UP001222027"/>
    </source>
</evidence>
<dbReference type="EMBL" id="JAQQAF010000008">
    <property type="protein sequence ID" value="KAJ8464593.1"/>
    <property type="molecule type" value="Genomic_DNA"/>
</dbReference>
<accession>A0AAV8Q305</accession>
<protein>
    <submittedName>
        <fullName evidence="2">Uncharacterized protein</fullName>
    </submittedName>
</protein>
<name>A0AAV8Q305_ENSVE</name>